<sequence length="104" mass="11527">MDQTKSYVFRIVRDSSESADSGEHKIESAKIGILEGTTLKDIPTGTTIEQLKKALTVSKGANIHFVKKNEQDTPEIKDLTELVTDEMEIVVESGTQTVYTIEII</sequence>
<keyword evidence="2" id="KW-1185">Reference proteome</keyword>
<dbReference type="Proteomes" id="UP000001412">
    <property type="component" value="Chromosome"/>
</dbReference>
<dbReference type="STRING" id="212717.CTC_00470"/>
<evidence type="ECO:0000313" key="1">
    <source>
        <dbReference type="EMBL" id="AAO35100.1"/>
    </source>
</evidence>
<dbReference type="EMBL" id="AE015927">
    <property type="protein sequence ID" value="AAO35100.1"/>
    <property type="molecule type" value="Genomic_DNA"/>
</dbReference>
<organism evidence="1 2">
    <name type="scientific">Clostridium tetani (strain Massachusetts / E88)</name>
    <dbReference type="NCBI Taxonomy" id="212717"/>
    <lineage>
        <taxon>Bacteria</taxon>
        <taxon>Bacillati</taxon>
        <taxon>Bacillota</taxon>
        <taxon>Clostridia</taxon>
        <taxon>Eubacteriales</taxon>
        <taxon>Clostridiaceae</taxon>
        <taxon>Clostridium</taxon>
    </lineage>
</organism>
<dbReference type="AlphaFoldDB" id="Q898I1"/>
<dbReference type="KEGG" id="ctc:CTC_00470"/>
<protein>
    <submittedName>
        <fullName evidence="1">Uncharacterized protein</fullName>
    </submittedName>
</protein>
<evidence type="ECO:0000313" key="2">
    <source>
        <dbReference type="Proteomes" id="UP000001412"/>
    </source>
</evidence>
<gene>
    <name evidence="1" type="ordered locus">CTC_00470</name>
</gene>
<accession>Q898I1</accession>
<proteinExistence type="predicted"/>
<dbReference type="HOGENOM" id="CLU_2245316_0_0_9"/>
<reference evidence="1 2" key="1">
    <citation type="journal article" date="2003" name="Proc. Natl. Acad. Sci. U.S.A.">
        <title>The genome sequence of Clostridium tetani, the causative agent of tetanus disease.</title>
        <authorList>
            <person name="Brueggemann H."/>
            <person name="Baumer S."/>
            <person name="Fricke W.F."/>
            <person name="Wiezer A."/>
            <person name="Liesegang H."/>
            <person name="Decker I."/>
            <person name="Herzberg C."/>
            <person name="Martinez-Arias R."/>
            <person name="Merkl R."/>
            <person name="Henne A."/>
            <person name="Gottschalk G."/>
        </authorList>
    </citation>
    <scope>NUCLEOTIDE SEQUENCE [LARGE SCALE GENOMIC DNA]</scope>
    <source>
        <strain evidence="2">Massachusetts / E88</strain>
    </source>
</reference>
<name>Q898I1_CLOTE</name>